<feature type="transmembrane region" description="Helical" evidence="1">
    <location>
        <begin position="211"/>
        <end position="231"/>
    </location>
</feature>
<sequence length="523" mass="58338">QHKVVVSRHQWVNFCRQIRAASLYSLWRQPLPSPLHQFYNAHPRLLQCRLCLLRPLRQLRGWRCADVGRNSFIAVRVPERAIYSHTSIVVYCVVGHQSIFHAGAGLVYHRQRVIMRCRCLRSHLSCQGVISSVTKPNNWSQAQSPRQCPCSDFPGRMLLKDEGEDLRRAVLAQFRFPNVSITLLLFLLPGVVHSIAVVVTTDRTALETHDAVSIAAVCLGSLFTCVCILIVETLVYRHIQSEIVQQNLLSTQHGKNGRRPTVVVRIQLLVSSRSDVVQTVASQRRNCRVSKWLMGADEVSAFQGTRRRVWSVLLASNLAVQFLNGFGGATSCDILQGLTLGMLVLVGGFVAVTRPHRALLASILVCCSFILSTVTLLLGFLCRHGQVDSSTVSNFGVFSSLMMLLFKVYHVGMPFVERWLVQRNTIAQPAVQPAAAGVTVSQPSNDRMSSDEVFHVPSRTFPQKRHESFSPIKTDRSSSLVASTLTHDQVQESFSPIKTDRSSSLVASTLTHDQVQSLRQLIM</sequence>
<evidence type="ECO:0000313" key="2">
    <source>
        <dbReference type="EMBL" id="CUF90625.1"/>
    </source>
</evidence>
<keyword evidence="1" id="KW-1133">Transmembrane helix</keyword>
<keyword evidence="3" id="KW-1185">Reference proteome</keyword>
<dbReference type="EMBL" id="CYKH01000442">
    <property type="protein sequence ID" value="CUF90625.1"/>
    <property type="molecule type" value="Genomic_DNA"/>
</dbReference>
<dbReference type="Proteomes" id="UP000051952">
    <property type="component" value="Unassembled WGS sequence"/>
</dbReference>
<evidence type="ECO:0000313" key="3">
    <source>
        <dbReference type="Proteomes" id="UP000051952"/>
    </source>
</evidence>
<evidence type="ECO:0000256" key="1">
    <source>
        <dbReference type="SAM" id="Phobius"/>
    </source>
</evidence>
<keyword evidence="1" id="KW-0472">Membrane</keyword>
<name>A0A0S4IPZ4_BODSA</name>
<feature type="non-terminal residue" evidence="2">
    <location>
        <position position="523"/>
    </location>
</feature>
<gene>
    <name evidence="2" type="ORF">BSAL_67040</name>
</gene>
<dbReference type="AlphaFoldDB" id="A0A0S4IPZ4"/>
<feature type="transmembrane region" description="Helical" evidence="1">
    <location>
        <begin position="359"/>
        <end position="380"/>
    </location>
</feature>
<feature type="non-terminal residue" evidence="2">
    <location>
        <position position="1"/>
    </location>
</feature>
<dbReference type="VEuPathDB" id="TriTrypDB:BSAL_67040"/>
<feature type="transmembrane region" description="Helical" evidence="1">
    <location>
        <begin position="309"/>
        <end position="328"/>
    </location>
</feature>
<proteinExistence type="predicted"/>
<feature type="transmembrane region" description="Helical" evidence="1">
    <location>
        <begin position="176"/>
        <end position="199"/>
    </location>
</feature>
<organism evidence="2 3">
    <name type="scientific">Bodo saltans</name>
    <name type="common">Flagellated protozoan</name>
    <dbReference type="NCBI Taxonomy" id="75058"/>
    <lineage>
        <taxon>Eukaryota</taxon>
        <taxon>Discoba</taxon>
        <taxon>Euglenozoa</taxon>
        <taxon>Kinetoplastea</taxon>
        <taxon>Metakinetoplastina</taxon>
        <taxon>Eubodonida</taxon>
        <taxon>Bodonidae</taxon>
        <taxon>Bodo</taxon>
    </lineage>
</organism>
<accession>A0A0S4IPZ4</accession>
<protein>
    <submittedName>
        <fullName evidence="2">Transmembrane protein, putative</fullName>
    </submittedName>
</protein>
<keyword evidence="1 2" id="KW-0812">Transmembrane</keyword>
<feature type="transmembrane region" description="Helical" evidence="1">
    <location>
        <begin position="334"/>
        <end position="352"/>
    </location>
</feature>
<reference evidence="3" key="1">
    <citation type="submission" date="2015-09" db="EMBL/GenBank/DDBJ databases">
        <authorList>
            <consortium name="Pathogen Informatics"/>
        </authorList>
    </citation>
    <scope>NUCLEOTIDE SEQUENCE [LARGE SCALE GENOMIC DNA]</scope>
    <source>
        <strain evidence="3">Lake Konstanz</strain>
    </source>
</reference>
<feature type="transmembrane region" description="Helical" evidence="1">
    <location>
        <begin position="392"/>
        <end position="409"/>
    </location>
</feature>